<evidence type="ECO:0000256" key="3">
    <source>
        <dbReference type="ARBA" id="ARBA00012966"/>
    </source>
</evidence>
<evidence type="ECO:0000256" key="4">
    <source>
        <dbReference type="ARBA" id="ARBA00017632"/>
    </source>
</evidence>
<dbReference type="InterPro" id="IPR023005">
    <property type="entry name" value="Nucleoside_diP_kinase_AS"/>
</dbReference>
<dbReference type="Pfam" id="PF00334">
    <property type="entry name" value="NDK"/>
    <property type="match status" value="1"/>
</dbReference>
<keyword evidence="10 13" id="KW-0067">ATP-binding</keyword>
<dbReference type="PROSITE" id="PS51374">
    <property type="entry name" value="NDPK_LIKE"/>
    <property type="match status" value="1"/>
</dbReference>
<keyword evidence="9 13" id="KW-0418">Kinase</keyword>
<dbReference type="PROSITE" id="PS00469">
    <property type="entry name" value="NDPK"/>
    <property type="match status" value="1"/>
</dbReference>
<feature type="binding site" evidence="13 14">
    <location>
        <position position="93"/>
    </location>
    <ligand>
        <name>ATP</name>
        <dbReference type="ChEBI" id="CHEBI:30616"/>
    </ligand>
</feature>
<evidence type="ECO:0000313" key="18">
    <source>
        <dbReference type="EMBL" id="HGL40665.1"/>
    </source>
</evidence>
<evidence type="ECO:0000256" key="16">
    <source>
        <dbReference type="RuleBase" id="RU004013"/>
    </source>
</evidence>
<dbReference type="FunFam" id="3.30.70.141:FF:000003">
    <property type="entry name" value="Nucleoside diphosphate kinase"/>
    <property type="match status" value="1"/>
</dbReference>
<evidence type="ECO:0000256" key="14">
    <source>
        <dbReference type="PROSITE-ProRule" id="PRU00706"/>
    </source>
</evidence>
<dbReference type="CDD" id="cd04413">
    <property type="entry name" value="NDPk_I"/>
    <property type="match status" value="1"/>
</dbReference>
<feature type="active site" description="Pros-phosphohistidine intermediate" evidence="13 14">
    <location>
        <position position="117"/>
    </location>
</feature>
<feature type="binding site" evidence="13 14">
    <location>
        <position position="114"/>
    </location>
    <ligand>
        <name>ATP</name>
        <dbReference type="ChEBI" id="CHEBI:30616"/>
    </ligand>
</feature>
<evidence type="ECO:0000256" key="5">
    <source>
        <dbReference type="ARBA" id="ARBA00022553"/>
    </source>
</evidence>
<feature type="binding site" evidence="13 14">
    <location>
        <position position="11"/>
    </location>
    <ligand>
        <name>ATP</name>
        <dbReference type="ChEBI" id="CHEBI:30616"/>
    </ligand>
</feature>
<feature type="domain" description="Nucleoside diphosphate kinase-like" evidence="17">
    <location>
        <begin position="3"/>
        <end position="140"/>
    </location>
</feature>
<evidence type="ECO:0000256" key="10">
    <source>
        <dbReference type="ARBA" id="ARBA00022840"/>
    </source>
</evidence>
<name>A0A7C4I2P3_CALS0</name>
<dbReference type="PRINTS" id="PR01243">
    <property type="entry name" value="NUCDPKINASE"/>
</dbReference>
<feature type="binding site" evidence="13 14">
    <location>
        <position position="87"/>
    </location>
    <ligand>
        <name>ATP</name>
        <dbReference type="ChEBI" id="CHEBI:30616"/>
    </ligand>
</feature>
<evidence type="ECO:0000256" key="13">
    <source>
        <dbReference type="HAMAP-Rule" id="MF_00451"/>
    </source>
</evidence>
<keyword evidence="6 13" id="KW-0808">Transferase</keyword>
<evidence type="ECO:0000256" key="2">
    <source>
        <dbReference type="ARBA" id="ARBA00008142"/>
    </source>
</evidence>
<dbReference type="PANTHER" id="PTHR11349">
    <property type="entry name" value="NUCLEOSIDE DIPHOSPHATE KINASE"/>
    <property type="match status" value="1"/>
</dbReference>
<organism evidence="19">
    <name type="scientific">Caldiarchaeum subterraneum</name>
    <dbReference type="NCBI Taxonomy" id="311458"/>
    <lineage>
        <taxon>Archaea</taxon>
        <taxon>Nitrososphaerota</taxon>
        <taxon>Candidatus Caldarchaeales</taxon>
        <taxon>Candidatus Caldarchaeaceae</taxon>
        <taxon>Candidatus Caldarchaeum</taxon>
    </lineage>
</organism>
<dbReference type="SMART" id="SM00562">
    <property type="entry name" value="NDK"/>
    <property type="match status" value="1"/>
</dbReference>
<dbReference type="EMBL" id="DTAD01000019">
    <property type="protein sequence ID" value="HGN89827.1"/>
    <property type="molecule type" value="Genomic_DNA"/>
</dbReference>
<dbReference type="GO" id="GO:0006241">
    <property type="term" value="P:CTP biosynthetic process"/>
    <property type="evidence" value="ECO:0007669"/>
    <property type="project" value="UniProtKB-UniRule"/>
</dbReference>
<dbReference type="InterPro" id="IPR034907">
    <property type="entry name" value="NDK-like_dom"/>
</dbReference>
<dbReference type="GO" id="GO:0004550">
    <property type="term" value="F:nucleoside diphosphate kinase activity"/>
    <property type="evidence" value="ECO:0007669"/>
    <property type="project" value="UniProtKB-UniRule"/>
</dbReference>
<dbReference type="AlphaFoldDB" id="A0A7C4I2P3"/>
<evidence type="ECO:0000256" key="15">
    <source>
        <dbReference type="RuleBase" id="RU004011"/>
    </source>
</evidence>
<evidence type="ECO:0000313" key="19">
    <source>
        <dbReference type="EMBL" id="HGN89827.1"/>
    </source>
</evidence>
<accession>A0A7C4I2P3</accession>
<dbReference type="GO" id="GO:0006228">
    <property type="term" value="P:UTP biosynthetic process"/>
    <property type="evidence" value="ECO:0007669"/>
    <property type="project" value="UniProtKB-UniRule"/>
</dbReference>
<proteinExistence type="inferred from homology"/>
<dbReference type="Gene3D" id="3.30.70.141">
    <property type="entry name" value="Nucleoside diphosphate kinase-like domain"/>
    <property type="match status" value="1"/>
</dbReference>
<evidence type="ECO:0000313" key="20">
    <source>
        <dbReference type="EMBL" id="HHN51772.1"/>
    </source>
</evidence>
<comment type="catalytic activity">
    <reaction evidence="13">
        <text>a ribonucleoside 5'-diphosphate + ATP = a ribonucleoside 5'-triphosphate + ADP</text>
        <dbReference type="Rhea" id="RHEA:18113"/>
        <dbReference type="ChEBI" id="CHEBI:30616"/>
        <dbReference type="ChEBI" id="CHEBI:57930"/>
        <dbReference type="ChEBI" id="CHEBI:61557"/>
        <dbReference type="ChEBI" id="CHEBI:456216"/>
        <dbReference type="EC" id="2.7.4.6"/>
    </reaction>
</comment>
<dbReference type="NCBIfam" id="NF001908">
    <property type="entry name" value="PRK00668.1"/>
    <property type="match status" value="1"/>
</dbReference>
<evidence type="ECO:0000256" key="6">
    <source>
        <dbReference type="ARBA" id="ARBA00022679"/>
    </source>
</evidence>
<dbReference type="SUPFAM" id="SSF54919">
    <property type="entry name" value="Nucleoside diphosphate kinase, NDK"/>
    <property type="match status" value="1"/>
</dbReference>
<protein>
    <recommendedName>
        <fullName evidence="4 13">Nucleoside diphosphate kinase</fullName>
        <shortName evidence="13">NDK</shortName>
        <shortName evidence="13">NDP kinase</shortName>
        <ecNumber evidence="3 13">2.7.4.6</ecNumber>
    </recommendedName>
    <alternativeName>
        <fullName evidence="13">Nucleoside-2-P kinase</fullName>
    </alternativeName>
</protein>
<evidence type="ECO:0000256" key="8">
    <source>
        <dbReference type="ARBA" id="ARBA00022741"/>
    </source>
</evidence>
<dbReference type="InterPro" id="IPR001564">
    <property type="entry name" value="Nucleoside_diP_kinase"/>
</dbReference>
<dbReference type="EC" id="2.7.4.6" evidence="3 13"/>
<dbReference type="GO" id="GO:0005737">
    <property type="term" value="C:cytoplasm"/>
    <property type="evidence" value="ECO:0007669"/>
    <property type="project" value="UniProtKB-SubCell"/>
</dbReference>
<keyword evidence="8 13" id="KW-0547">Nucleotide-binding</keyword>
<dbReference type="GO" id="GO:0005524">
    <property type="term" value="F:ATP binding"/>
    <property type="evidence" value="ECO:0007669"/>
    <property type="project" value="UniProtKB-UniRule"/>
</dbReference>
<comment type="function">
    <text evidence="13">Major role in the synthesis of nucleoside triphosphates other than ATP. The ATP gamma phosphate is transferred to the NDP beta phosphate via a ping-pong mechanism, using a phosphorylated active-site intermediate.</text>
</comment>
<keyword evidence="5 13" id="KW-0597">Phosphoprotein</keyword>
<keyword evidence="12 13" id="KW-0546">Nucleotide metabolism</keyword>
<evidence type="ECO:0000256" key="9">
    <source>
        <dbReference type="ARBA" id="ARBA00022777"/>
    </source>
</evidence>
<keyword evidence="13" id="KW-0963">Cytoplasm</keyword>
<evidence type="ECO:0000256" key="1">
    <source>
        <dbReference type="ARBA" id="ARBA00001946"/>
    </source>
</evidence>
<dbReference type="EMBL" id="DRXG01000007">
    <property type="protein sequence ID" value="HHN51772.1"/>
    <property type="molecule type" value="Genomic_DNA"/>
</dbReference>
<comment type="subcellular location">
    <subcellularLocation>
        <location evidence="13">Cytoplasm</location>
    </subcellularLocation>
</comment>
<sequence>MGLDRTFVILKPSAVSRGLVGEIISRFERKGLKPLALQLKQLTRDEAAQLYEVHRGKPFYEDLLTAITRGPVVLMVLEGRQAVEVVRKLIGATDPVKAEPGTIRGDYGLDITDNLVHASDSVEAYQRESAIFFKGLEKTH</sequence>
<dbReference type="HAMAP" id="MF_00451">
    <property type="entry name" value="NDP_kinase"/>
    <property type="match status" value="1"/>
</dbReference>
<dbReference type="GO" id="GO:0046872">
    <property type="term" value="F:metal ion binding"/>
    <property type="evidence" value="ECO:0007669"/>
    <property type="project" value="UniProtKB-KW"/>
</dbReference>
<dbReference type="EMBL" id="DTCM01000038">
    <property type="protein sequence ID" value="HGL40665.1"/>
    <property type="molecule type" value="Genomic_DNA"/>
</dbReference>
<feature type="binding site" evidence="13 14">
    <location>
        <position position="104"/>
    </location>
    <ligand>
        <name>ATP</name>
        <dbReference type="ChEBI" id="CHEBI:30616"/>
    </ligand>
</feature>
<dbReference type="GO" id="GO:0006183">
    <property type="term" value="P:GTP biosynthetic process"/>
    <property type="evidence" value="ECO:0007669"/>
    <property type="project" value="UniProtKB-UniRule"/>
</dbReference>
<comment type="similarity">
    <text evidence="2 13 14 15">Belongs to the NDK family.</text>
</comment>
<dbReference type="InterPro" id="IPR036850">
    <property type="entry name" value="NDK-like_dom_sf"/>
</dbReference>
<comment type="catalytic activity">
    <reaction evidence="13 16">
        <text>a 2'-deoxyribonucleoside 5'-diphosphate + ATP = a 2'-deoxyribonucleoside 5'-triphosphate + ADP</text>
        <dbReference type="Rhea" id="RHEA:44640"/>
        <dbReference type="ChEBI" id="CHEBI:30616"/>
        <dbReference type="ChEBI" id="CHEBI:61560"/>
        <dbReference type="ChEBI" id="CHEBI:73316"/>
        <dbReference type="ChEBI" id="CHEBI:456216"/>
        <dbReference type="EC" id="2.7.4.6"/>
    </reaction>
</comment>
<gene>
    <name evidence="13" type="primary">ndk</name>
    <name evidence="20" type="ORF">ENM30_00505</name>
    <name evidence="19" type="ORF">ENT82_01685</name>
    <name evidence="18" type="ORF">ENU43_03245</name>
</gene>
<comment type="cofactor">
    <cofactor evidence="1 13">
        <name>Mg(2+)</name>
        <dbReference type="ChEBI" id="CHEBI:18420"/>
    </cofactor>
</comment>
<evidence type="ECO:0000256" key="11">
    <source>
        <dbReference type="ARBA" id="ARBA00022842"/>
    </source>
</evidence>
<feature type="binding site" evidence="13 14">
    <location>
        <position position="59"/>
    </location>
    <ligand>
        <name>ATP</name>
        <dbReference type="ChEBI" id="CHEBI:30616"/>
    </ligand>
</feature>
<keyword evidence="7 13" id="KW-0479">Metal-binding</keyword>
<evidence type="ECO:0000259" key="17">
    <source>
        <dbReference type="SMART" id="SM00562"/>
    </source>
</evidence>
<evidence type="ECO:0000256" key="12">
    <source>
        <dbReference type="ARBA" id="ARBA00023080"/>
    </source>
</evidence>
<evidence type="ECO:0000256" key="7">
    <source>
        <dbReference type="ARBA" id="ARBA00022723"/>
    </source>
</evidence>
<comment type="caution">
    <text evidence="19">The sequence shown here is derived from an EMBL/GenBank/DDBJ whole genome shotgun (WGS) entry which is preliminary data.</text>
</comment>
<reference evidence="19" key="1">
    <citation type="journal article" date="2020" name="mSystems">
        <title>Genome- and Community-Level Interaction Insights into Carbon Utilization and Element Cycling Functions of Hydrothermarchaeota in Hydrothermal Sediment.</title>
        <authorList>
            <person name="Zhou Z."/>
            <person name="Liu Y."/>
            <person name="Xu W."/>
            <person name="Pan J."/>
            <person name="Luo Z.H."/>
            <person name="Li M."/>
        </authorList>
    </citation>
    <scope>NUCLEOTIDE SEQUENCE [LARGE SCALE GENOMIC DNA]</scope>
    <source>
        <strain evidence="20">SpSt-1073</strain>
        <strain evidence="19">SpSt-613</strain>
        <strain evidence="18">SpSt-669</strain>
    </source>
</reference>
<keyword evidence="11 13" id="KW-0460">Magnesium</keyword>